<gene>
    <name evidence="2" type="ORF">Tfer_2036</name>
</gene>
<keyword evidence="1" id="KW-0732">Signal</keyword>
<dbReference type="PROSITE" id="PS51257">
    <property type="entry name" value="PROKAR_LIPOPROTEIN"/>
    <property type="match status" value="1"/>
</dbReference>
<name>A0A0L6W1E4_9FIRM</name>
<sequence length="179" mass="20463" precursor="true">MKKAKFLPLLLIAVLLLTSCGKEVGPKNVDAAEKAVSSIKPEDLQSVKGAVHQLHFVLNDLVSWGHSRRFTENTEWYSSETAWKIVNEYLTEQKIADRAREIAKTVESETLKQDLESFANSLEQAYEKRDVNLLIHAHRIIHDLDYWVFGNETFYDKGSEPPRGSRDYWGVTVTLEGKK</sequence>
<keyword evidence="3" id="KW-1185">Reference proteome</keyword>
<feature type="signal peptide" evidence="1">
    <location>
        <begin position="1"/>
        <end position="24"/>
    </location>
</feature>
<evidence type="ECO:0000313" key="3">
    <source>
        <dbReference type="Proteomes" id="UP000037175"/>
    </source>
</evidence>
<evidence type="ECO:0008006" key="4">
    <source>
        <dbReference type="Google" id="ProtNLM"/>
    </source>
</evidence>
<evidence type="ECO:0000313" key="2">
    <source>
        <dbReference type="EMBL" id="KNZ69397.1"/>
    </source>
</evidence>
<dbReference type="RefSeq" id="WP_052218221.1">
    <property type="nucleotide sequence ID" value="NZ_LGTE01000013.1"/>
</dbReference>
<comment type="caution">
    <text evidence="2">The sequence shown here is derived from an EMBL/GenBank/DDBJ whole genome shotgun (WGS) entry which is preliminary data.</text>
</comment>
<accession>A0A0L6W1E4</accession>
<reference evidence="3" key="1">
    <citation type="submission" date="2015-07" db="EMBL/GenBank/DDBJ databases">
        <title>Complete Genome of Thermincola ferriacetica strain Z-0001T.</title>
        <authorList>
            <person name="Lusk B."/>
            <person name="Badalamenti J.P."/>
            <person name="Parameswaran P."/>
            <person name="Bond D.R."/>
            <person name="Torres C.I."/>
        </authorList>
    </citation>
    <scope>NUCLEOTIDE SEQUENCE [LARGE SCALE GENOMIC DNA]</scope>
    <source>
        <strain evidence="3">Z-0001</strain>
    </source>
</reference>
<feature type="chain" id="PRO_5038859555" description="Lipoprotein" evidence="1">
    <location>
        <begin position="25"/>
        <end position="179"/>
    </location>
</feature>
<dbReference type="Proteomes" id="UP000037175">
    <property type="component" value="Unassembled WGS sequence"/>
</dbReference>
<evidence type="ECO:0000256" key="1">
    <source>
        <dbReference type="SAM" id="SignalP"/>
    </source>
</evidence>
<dbReference type="AlphaFoldDB" id="A0A0L6W1E4"/>
<dbReference type="EMBL" id="LGTE01000013">
    <property type="protein sequence ID" value="KNZ69397.1"/>
    <property type="molecule type" value="Genomic_DNA"/>
</dbReference>
<protein>
    <recommendedName>
        <fullName evidence="4">Lipoprotein</fullName>
    </recommendedName>
</protein>
<proteinExistence type="predicted"/>
<organism evidence="2 3">
    <name type="scientific">Thermincola ferriacetica</name>
    <dbReference type="NCBI Taxonomy" id="281456"/>
    <lineage>
        <taxon>Bacteria</taxon>
        <taxon>Bacillati</taxon>
        <taxon>Bacillota</taxon>
        <taxon>Clostridia</taxon>
        <taxon>Eubacteriales</taxon>
        <taxon>Thermincolaceae</taxon>
        <taxon>Thermincola</taxon>
    </lineage>
</organism>